<gene>
    <name evidence="1" type="ORF">L6164_035958</name>
</gene>
<dbReference type="EMBL" id="CM039439">
    <property type="protein sequence ID" value="KAI4295965.1"/>
    <property type="molecule type" value="Genomic_DNA"/>
</dbReference>
<evidence type="ECO:0000313" key="1">
    <source>
        <dbReference type="EMBL" id="KAI4295965.1"/>
    </source>
</evidence>
<organism evidence="1 2">
    <name type="scientific">Bauhinia variegata</name>
    <name type="common">Purple orchid tree</name>
    <name type="synonym">Phanera variegata</name>
    <dbReference type="NCBI Taxonomy" id="167791"/>
    <lineage>
        <taxon>Eukaryota</taxon>
        <taxon>Viridiplantae</taxon>
        <taxon>Streptophyta</taxon>
        <taxon>Embryophyta</taxon>
        <taxon>Tracheophyta</taxon>
        <taxon>Spermatophyta</taxon>
        <taxon>Magnoliopsida</taxon>
        <taxon>eudicotyledons</taxon>
        <taxon>Gunneridae</taxon>
        <taxon>Pentapetalae</taxon>
        <taxon>rosids</taxon>
        <taxon>fabids</taxon>
        <taxon>Fabales</taxon>
        <taxon>Fabaceae</taxon>
        <taxon>Cercidoideae</taxon>
        <taxon>Cercideae</taxon>
        <taxon>Bauhiniinae</taxon>
        <taxon>Bauhinia</taxon>
    </lineage>
</organism>
<comment type="caution">
    <text evidence="1">The sequence shown here is derived from an EMBL/GenBank/DDBJ whole genome shotgun (WGS) entry which is preliminary data.</text>
</comment>
<name>A0ACB9KFN7_BAUVA</name>
<protein>
    <submittedName>
        <fullName evidence="1">Uncharacterized protein</fullName>
    </submittedName>
</protein>
<reference evidence="1 2" key="1">
    <citation type="journal article" date="2022" name="DNA Res.">
        <title>Chromosomal-level genome assembly of the orchid tree Bauhinia variegata (Leguminosae; Cercidoideae) supports the allotetraploid origin hypothesis of Bauhinia.</title>
        <authorList>
            <person name="Zhong Y."/>
            <person name="Chen Y."/>
            <person name="Zheng D."/>
            <person name="Pang J."/>
            <person name="Liu Y."/>
            <person name="Luo S."/>
            <person name="Meng S."/>
            <person name="Qian L."/>
            <person name="Wei D."/>
            <person name="Dai S."/>
            <person name="Zhou R."/>
        </authorList>
    </citation>
    <scope>NUCLEOTIDE SEQUENCE [LARGE SCALE GENOMIC DNA]</scope>
    <source>
        <strain evidence="1">BV-YZ2020</strain>
    </source>
</reference>
<proteinExistence type="predicted"/>
<keyword evidence="2" id="KW-1185">Reference proteome</keyword>
<dbReference type="Proteomes" id="UP000828941">
    <property type="component" value="Chromosome 14"/>
</dbReference>
<accession>A0ACB9KFN7</accession>
<sequence length="101" mass="12030">MFHRISYLSNLVLLYHGTEKVVGETKKAIIWLQRWAVFGILHCAFHSFYFLLLLLKIKTKHNVRLLPVTYNFSNAFKKHFLELKMQKNHRADVDQRGSCMH</sequence>
<evidence type="ECO:0000313" key="2">
    <source>
        <dbReference type="Proteomes" id="UP000828941"/>
    </source>
</evidence>